<dbReference type="GO" id="GO:0005737">
    <property type="term" value="C:cytoplasm"/>
    <property type="evidence" value="ECO:0007669"/>
    <property type="project" value="TreeGrafter"/>
</dbReference>
<dbReference type="AlphaFoldDB" id="A0A9P0FLX2"/>
<feature type="region of interest" description="Disordered" evidence="4">
    <location>
        <begin position="107"/>
        <end position="135"/>
    </location>
</feature>
<evidence type="ECO:0000256" key="2">
    <source>
        <dbReference type="ARBA" id="ARBA00022771"/>
    </source>
</evidence>
<dbReference type="SUPFAM" id="SSF57850">
    <property type="entry name" value="RING/U-box"/>
    <property type="match status" value="1"/>
</dbReference>
<dbReference type="EMBL" id="OV121138">
    <property type="protein sequence ID" value="CAH0560715.1"/>
    <property type="molecule type" value="Genomic_DNA"/>
</dbReference>
<accession>A0A9P0FLX2</accession>
<evidence type="ECO:0000256" key="4">
    <source>
        <dbReference type="SAM" id="MobiDB-lite"/>
    </source>
</evidence>
<dbReference type="GO" id="GO:0031624">
    <property type="term" value="F:ubiquitin conjugating enzyme binding"/>
    <property type="evidence" value="ECO:0007669"/>
    <property type="project" value="TreeGrafter"/>
</dbReference>
<evidence type="ECO:0000256" key="1">
    <source>
        <dbReference type="ARBA" id="ARBA00022723"/>
    </source>
</evidence>
<organism evidence="6 7">
    <name type="scientific">Brassicogethes aeneus</name>
    <name type="common">Rape pollen beetle</name>
    <name type="synonym">Meligethes aeneus</name>
    <dbReference type="NCBI Taxonomy" id="1431903"/>
    <lineage>
        <taxon>Eukaryota</taxon>
        <taxon>Metazoa</taxon>
        <taxon>Ecdysozoa</taxon>
        <taxon>Arthropoda</taxon>
        <taxon>Hexapoda</taxon>
        <taxon>Insecta</taxon>
        <taxon>Pterygota</taxon>
        <taxon>Neoptera</taxon>
        <taxon>Endopterygota</taxon>
        <taxon>Coleoptera</taxon>
        <taxon>Polyphaga</taxon>
        <taxon>Cucujiformia</taxon>
        <taxon>Nitidulidae</taxon>
        <taxon>Meligethinae</taxon>
        <taxon>Brassicogethes</taxon>
    </lineage>
</organism>
<evidence type="ECO:0000313" key="7">
    <source>
        <dbReference type="Proteomes" id="UP001154078"/>
    </source>
</evidence>
<dbReference type="GO" id="GO:0008270">
    <property type="term" value="F:zinc ion binding"/>
    <property type="evidence" value="ECO:0007669"/>
    <property type="project" value="UniProtKB-KW"/>
</dbReference>
<dbReference type="GO" id="GO:0061630">
    <property type="term" value="F:ubiquitin protein ligase activity"/>
    <property type="evidence" value="ECO:0007669"/>
    <property type="project" value="TreeGrafter"/>
</dbReference>
<dbReference type="OrthoDB" id="4788989at2759"/>
<evidence type="ECO:0000256" key="3">
    <source>
        <dbReference type="ARBA" id="ARBA00022833"/>
    </source>
</evidence>
<keyword evidence="3" id="KW-0862">Zinc</keyword>
<keyword evidence="7" id="KW-1185">Reference proteome</keyword>
<keyword evidence="1" id="KW-0479">Metal-binding</keyword>
<evidence type="ECO:0000313" key="6">
    <source>
        <dbReference type="EMBL" id="CAH0560715.1"/>
    </source>
</evidence>
<protein>
    <recommendedName>
        <fullName evidence="5">E3 ubiquitin-protein ligase Sina-like RING finger domain-containing protein</fullName>
    </recommendedName>
</protein>
<proteinExistence type="predicted"/>
<dbReference type="Gene3D" id="3.30.40.10">
    <property type="entry name" value="Zinc/RING finger domain, C3HC4 (zinc finger)"/>
    <property type="match status" value="2"/>
</dbReference>
<dbReference type="PANTHER" id="PTHR45877">
    <property type="entry name" value="E3 UBIQUITIN-PROTEIN LIGASE SIAH2"/>
    <property type="match status" value="1"/>
</dbReference>
<gene>
    <name evidence="6" type="ORF">MELIAE_LOCUS10431</name>
</gene>
<reference evidence="6" key="1">
    <citation type="submission" date="2021-12" db="EMBL/GenBank/DDBJ databases">
        <authorList>
            <person name="King R."/>
        </authorList>
    </citation>
    <scope>NUCLEOTIDE SEQUENCE</scope>
</reference>
<evidence type="ECO:0000259" key="5">
    <source>
        <dbReference type="Pfam" id="PF21362"/>
    </source>
</evidence>
<dbReference type="PANTHER" id="PTHR45877:SF2">
    <property type="entry name" value="E3 UBIQUITIN-PROTEIN LIGASE SINA-RELATED"/>
    <property type="match status" value="1"/>
</dbReference>
<feature type="domain" description="E3 ubiquitin-protein ligase Sina-like RING finger" evidence="5">
    <location>
        <begin position="17"/>
        <end position="51"/>
    </location>
</feature>
<sequence length="135" mass="15611">MSPKLSYVPSIIKNFKCPLCDIYLFPPISQCVNGHTFCKKCFELVGGCDTCRAPVSEERHKLMEMWSENLLFPCECEINGCQFKGYYKDVLKHQKTCQWTYCNWKKTKPKSWGKKGRGKRNGIRKSGPKHPRQAG</sequence>
<dbReference type="InterPro" id="IPR004162">
    <property type="entry name" value="SINA-like_animal"/>
</dbReference>
<dbReference type="Pfam" id="PF21362">
    <property type="entry name" value="Sina_RING"/>
    <property type="match status" value="1"/>
</dbReference>
<dbReference type="GO" id="GO:0043161">
    <property type="term" value="P:proteasome-mediated ubiquitin-dependent protein catabolic process"/>
    <property type="evidence" value="ECO:0007669"/>
    <property type="project" value="TreeGrafter"/>
</dbReference>
<dbReference type="InterPro" id="IPR013083">
    <property type="entry name" value="Znf_RING/FYVE/PHD"/>
</dbReference>
<keyword evidence="2" id="KW-0863">Zinc-finger</keyword>
<dbReference type="Proteomes" id="UP001154078">
    <property type="component" value="Chromosome 7"/>
</dbReference>
<name>A0A9P0FLX2_BRAAE</name>
<dbReference type="InterPro" id="IPR049548">
    <property type="entry name" value="Sina-like_RING"/>
</dbReference>